<feature type="compositionally biased region" description="Low complexity" evidence="1">
    <location>
        <begin position="479"/>
        <end position="498"/>
    </location>
</feature>
<evidence type="ECO:0000313" key="2">
    <source>
        <dbReference type="EMBL" id="KAJ7670964.1"/>
    </source>
</evidence>
<evidence type="ECO:0000256" key="1">
    <source>
        <dbReference type="SAM" id="MobiDB-lite"/>
    </source>
</evidence>
<name>A0AAD7G5Y8_MYCRO</name>
<reference evidence="2" key="1">
    <citation type="submission" date="2023-03" db="EMBL/GenBank/DDBJ databases">
        <title>Massive genome expansion in bonnet fungi (Mycena s.s.) driven by repeated elements and novel gene families across ecological guilds.</title>
        <authorList>
            <consortium name="Lawrence Berkeley National Laboratory"/>
            <person name="Harder C.B."/>
            <person name="Miyauchi S."/>
            <person name="Viragh M."/>
            <person name="Kuo A."/>
            <person name="Thoen E."/>
            <person name="Andreopoulos B."/>
            <person name="Lu D."/>
            <person name="Skrede I."/>
            <person name="Drula E."/>
            <person name="Henrissat B."/>
            <person name="Morin E."/>
            <person name="Kohler A."/>
            <person name="Barry K."/>
            <person name="LaButti K."/>
            <person name="Morin E."/>
            <person name="Salamov A."/>
            <person name="Lipzen A."/>
            <person name="Mereny Z."/>
            <person name="Hegedus B."/>
            <person name="Baldrian P."/>
            <person name="Stursova M."/>
            <person name="Weitz H."/>
            <person name="Taylor A."/>
            <person name="Grigoriev I.V."/>
            <person name="Nagy L.G."/>
            <person name="Martin F."/>
            <person name="Kauserud H."/>
        </authorList>
    </citation>
    <scope>NUCLEOTIDE SEQUENCE</scope>
    <source>
        <strain evidence="2">CBHHK067</strain>
    </source>
</reference>
<feature type="region of interest" description="Disordered" evidence="1">
    <location>
        <begin position="1"/>
        <end position="22"/>
    </location>
</feature>
<comment type="caution">
    <text evidence="2">The sequence shown here is derived from an EMBL/GenBank/DDBJ whole genome shotgun (WGS) entry which is preliminary data.</text>
</comment>
<accession>A0AAD7G5Y8</accession>
<proteinExistence type="predicted"/>
<dbReference type="EMBL" id="JARKIE010000178">
    <property type="protein sequence ID" value="KAJ7670964.1"/>
    <property type="molecule type" value="Genomic_DNA"/>
</dbReference>
<keyword evidence="3" id="KW-1185">Reference proteome</keyword>
<evidence type="ECO:0000313" key="3">
    <source>
        <dbReference type="Proteomes" id="UP001221757"/>
    </source>
</evidence>
<protein>
    <submittedName>
        <fullName evidence="2">Uncharacterized protein</fullName>
    </submittedName>
</protein>
<sequence>MDAAQGAESADEHGDSDVCVSTAEAPPSLRHHRDLHAAARASLSTRTLLSHNCQKSLYMVPDYRKAIADDAQSHYTLVAGASSDCLVQYADVDIATARICLPRRFLAARAVPGPHRGPRHRAPDRVISGLMTAAAALPRLHQITGQSAALRLRAQSDQVPYFSADLFVGALAFRLSLAARPADGLAIHLALRRSPSVTAGCMCAIIRVRCISFHARPFFAYLLRLPIPVTLIPFPSSPSFLPVYPSCFHFAIALGVQLRPASTSDAGAWSFTSALAAPLWLPLRIPFLSSFAICRSTLLLASCLLLPSPPYRDRRWRPIAGASVPSPAPAAPASRMRRRRTATGFACAIPVWLPLFFPSSVAGGAAGAGPPSPATRVCRMRRRRTTARAALPPFTPLPYSPLPLRHTFHATLLSFFPYVPFLFSRALRSVPPSFSFSASIHSHDLDANDSSFRCSTFLSARAPVSRSSAPPRSSPRPSSPRASSCNSSSSFPTRSSPSQIKASRSMPCTSP</sequence>
<feature type="region of interest" description="Disordered" evidence="1">
    <location>
        <begin position="463"/>
        <end position="511"/>
    </location>
</feature>
<feature type="compositionally biased region" description="Polar residues" evidence="1">
    <location>
        <begin position="499"/>
        <end position="511"/>
    </location>
</feature>
<dbReference type="AlphaFoldDB" id="A0AAD7G5Y8"/>
<gene>
    <name evidence="2" type="ORF">B0H17DRAFT_1209217</name>
</gene>
<organism evidence="2 3">
    <name type="scientific">Mycena rosella</name>
    <name type="common">Pink bonnet</name>
    <name type="synonym">Agaricus rosellus</name>
    <dbReference type="NCBI Taxonomy" id="1033263"/>
    <lineage>
        <taxon>Eukaryota</taxon>
        <taxon>Fungi</taxon>
        <taxon>Dikarya</taxon>
        <taxon>Basidiomycota</taxon>
        <taxon>Agaricomycotina</taxon>
        <taxon>Agaricomycetes</taxon>
        <taxon>Agaricomycetidae</taxon>
        <taxon>Agaricales</taxon>
        <taxon>Marasmiineae</taxon>
        <taxon>Mycenaceae</taxon>
        <taxon>Mycena</taxon>
    </lineage>
</organism>
<dbReference type="Proteomes" id="UP001221757">
    <property type="component" value="Unassembled WGS sequence"/>
</dbReference>